<feature type="domain" description="ABC transmembrane type-1" evidence="8">
    <location>
        <begin position="78"/>
        <end position="291"/>
    </location>
</feature>
<dbReference type="InterPro" id="IPR000515">
    <property type="entry name" value="MetI-like"/>
</dbReference>
<protein>
    <submittedName>
        <fullName evidence="9">L-arabinose transport system permease protein AraQ</fullName>
    </submittedName>
</protein>
<evidence type="ECO:0000256" key="4">
    <source>
        <dbReference type="ARBA" id="ARBA00022692"/>
    </source>
</evidence>
<dbReference type="Pfam" id="PF00528">
    <property type="entry name" value="BPD_transp_1"/>
    <property type="match status" value="1"/>
</dbReference>
<reference evidence="9 10" key="1">
    <citation type="submission" date="2017-03" db="EMBL/GenBank/DDBJ databases">
        <title>Genome sequence of Clostridium hungatei DSM 14427.</title>
        <authorList>
            <person name="Poehlein A."/>
            <person name="Daniel R."/>
        </authorList>
    </citation>
    <scope>NUCLEOTIDE SEQUENCE [LARGE SCALE GENOMIC DNA]</scope>
    <source>
        <strain evidence="9 10">DSM 14427</strain>
    </source>
</reference>
<accession>A0A1V4SJT1</accession>
<evidence type="ECO:0000256" key="5">
    <source>
        <dbReference type="ARBA" id="ARBA00022989"/>
    </source>
</evidence>
<dbReference type="OrthoDB" id="157184at2"/>
<dbReference type="PANTHER" id="PTHR43744">
    <property type="entry name" value="ABC TRANSPORTER PERMEASE PROTEIN MG189-RELATED-RELATED"/>
    <property type="match status" value="1"/>
</dbReference>
<keyword evidence="5 7" id="KW-1133">Transmembrane helix</keyword>
<evidence type="ECO:0000256" key="3">
    <source>
        <dbReference type="ARBA" id="ARBA00022475"/>
    </source>
</evidence>
<feature type="transmembrane region" description="Helical" evidence="7">
    <location>
        <begin position="74"/>
        <end position="102"/>
    </location>
</feature>
<evidence type="ECO:0000256" key="1">
    <source>
        <dbReference type="ARBA" id="ARBA00004651"/>
    </source>
</evidence>
<keyword evidence="2 7" id="KW-0813">Transport</keyword>
<feature type="transmembrane region" description="Helical" evidence="7">
    <location>
        <begin position="186"/>
        <end position="211"/>
    </location>
</feature>
<feature type="transmembrane region" description="Helical" evidence="7">
    <location>
        <begin position="12"/>
        <end position="35"/>
    </location>
</feature>
<feature type="transmembrane region" description="Helical" evidence="7">
    <location>
        <begin position="272"/>
        <end position="291"/>
    </location>
</feature>
<dbReference type="PROSITE" id="PS50928">
    <property type="entry name" value="ABC_TM1"/>
    <property type="match status" value="1"/>
</dbReference>
<keyword evidence="4 7" id="KW-0812">Transmembrane</keyword>
<evidence type="ECO:0000256" key="6">
    <source>
        <dbReference type="ARBA" id="ARBA00023136"/>
    </source>
</evidence>
<keyword evidence="10" id="KW-1185">Reference proteome</keyword>
<dbReference type="Gene3D" id="1.10.3720.10">
    <property type="entry name" value="MetI-like"/>
    <property type="match status" value="1"/>
</dbReference>
<feature type="transmembrane region" description="Helical" evidence="7">
    <location>
        <begin position="147"/>
        <end position="165"/>
    </location>
</feature>
<dbReference type="GO" id="GO:0005886">
    <property type="term" value="C:plasma membrane"/>
    <property type="evidence" value="ECO:0007669"/>
    <property type="project" value="UniProtKB-SubCell"/>
</dbReference>
<dbReference type="GO" id="GO:0055085">
    <property type="term" value="P:transmembrane transport"/>
    <property type="evidence" value="ECO:0007669"/>
    <property type="project" value="InterPro"/>
</dbReference>
<dbReference type="InterPro" id="IPR035906">
    <property type="entry name" value="MetI-like_sf"/>
</dbReference>
<comment type="subcellular location">
    <subcellularLocation>
        <location evidence="1 7">Cell membrane</location>
        <topology evidence="1 7">Multi-pass membrane protein</topology>
    </subcellularLocation>
</comment>
<comment type="caution">
    <text evidence="9">The sequence shown here is derived from an EMBL/GenBank/DDBJ whole genome shotgun (WGS) entry which is preliminary data.</text>
</comment>
<dbReference type="PANTHER" id="PTHR43744:SF9">
    <property type="entry name" value="POLYGALACTURONAN_RHAMNOGALACTURONAN TRANSPORT SYSTEM PERMEASE PROTEIN YTCP"/>
    <property type="match status" value="1"/>
</dbReference>
<comment type="similarity">
    <text evidence="7">Belongs to the binding-protein-dependent transport system permease family.</text>
</comment>
<dbReference type="RefSeq" id="WP_080064534.1">
    <property type="nucleotide sequence ID" value="NZ_MZGX01000012.1"/>
</dbReference>
<name>A0A1V4SJT1_RUMHU</name>
<dbReference type="SUPFAM" id="SSF161098">
    <property type="entry name" value="MetI-like"/>
    <property type="match status" value="1"/>
</dbReference>
<evidence type="ECO:0000313" key="10">
    <source>
        <dbReference type="Proteomes" id="UP000191554"/>
    </source>
</evidence>
<gene>
    <name evidence="9" type="primary">araQ_8</name>
    <name evidence="9" type="ORF">CLHUN_20990</name>
</gene>
<evidence type="ECO:0000313" key="9">
    <source>
        <dbReference type="EMBL" id="OPX44074.1"/>
    </source>
</evidence>
<evidence type="ECO:0000259" key="8">
    <source>
        <dbReference type="PROSITE" id="PS50928"/>
    </source>
</evidence>
<dbReference type="EMBL" id="MZGX01000012">
    <property type="protein sequence ID" value="OPX44074.1"/>
    <property type="molecule type" value="Genomic_DNA"/>
</dbReference>
<organism evidence="9 10">
    <name type="scientific">Ruminiclostridium hungatei</name>
    <name type="common">Clostridium hungatei</name>
    <dbReference type="NCBI Taxonomy" id="48256"/>
    <lineage>
        <taxon>Bacteria</taxon>
        <taxon>Bacillati</taxon>
        <taxon>Bacillota</taxon>
        <taxon>Clostridia</taxon>
        <taxon>Eubacteriales</taxon>
        <taxon>Oscillospiraceae</taxon>
        <taxon>Ruminiclostridium</taxon>
    </lineage>
</organism>
<feature type="transmembrane region" description="Helical" evidence="7">
    <location>
        <begin position="114"/>
        <end position="135"/>
    </location>
</feature>
<evidence type="ECO:0000256" key="2">
    <source>
        <dbReference type="ARBA" id="ARBA00022448"/>
    </source>
</evidence>
<keyword evidence="6 7" id="KW-0472">Membrane</keyword>
<dbReference type="AlphaFoldDB" id="A0A1V4SJT1"/>
<sequence>MKLGKRNLSTENVIFTTLNSTFLILLSVAMVYPMLNTLAISFNEGMDTVRGGIYLWPRIFSLQNYRVVFNMDTIYGAFMISVLKTIVIVVTNLFFTSMLAYALSRKEYILRKSVTIIFVMTMYFNAGLIPNYMLIRDLHMINTFSVYWIPNIISAFNLIVIRTYIKSIPESFIESAKIDGAREFRIFLQIILPLCVPTLATIALFVAVGSWNSWFDTFLYNSGRQELSTLQYELQKLLASAMNAGNTSGATGGGANSAAQAGGSNVTTPQSIRAAITVVAAVPILVVYPFLQRYFVNGLALGGVKE</sequence>
<evidence type="ECO:0000256" key="7">
    <source>
        <dbReference type="RuleBase" id="RU363032"/>
    </source>
</evidence>
<proteinExistence type="inferred from homology"/>
<keyword evidence="3" id="KW-1003">Cell membrane</keyword>
<dbReference type="CDD" id="cd06261">
    <property type="entry name" value="TM_PBP2"/>
    <property type="match status" value="1"/>
</dbReference>
<dbReference type="Proteomes" id="UP000191554">
    <property type="component" value="Unassembled WGS sequence"/>
</dbReference>
<dbReference type="STRING" id="48256.CLHUN_20990"/>